<dbReference type="InterPro" id="IPR049552">
    <property type="entry name" value="PKS_DH_N"/>
</dbReference>
<proteinExistence type="predicted"/>
<evidence type="ECO:0000256" key="7">
    <source>
        <dbReference type="ARBA" id="ARBA00023315"/>
    </source>
</evidence>
<evidence type="ECO:0000256" key="1">
    <source>
        <dbReference type="ARBA" id="ARBA00022450"/>
    </source>
</evidence>
<dbReference type="SUPFAM" id="SSF53901">
    <property type="entry name" value="Thiolase-like"/>
    <property type="match status" value="1"/>
</dbReference>
<dbReference type="InterPro" id="IPR009081">
    <property type="entry name" value="PP-bd_ACP"/>
</dbReference>
<evidence type="ECO:0000256" key="8">
    <source>
        <dbReference type="PROSITE-ProRule" id="PRU01363"/>
    </source>
</evidence>
<sequence>MPNQMTTESQLGSSPWVDDPIAIVGMGIRLPGSVRTPQQYWEFLTNKGSGRCRVPTDRYNVDAFLGPKGKAGHTCTEYGYFLDDLDLAAADSSFWSMPPKELELLDPQQRLMMEVVYECLESSGTAAYKGKDIGCYVGVLGEDWMDIQTKDPHHSGMHRVAGYGDFAIANRVSKELGLTGPSMTIRTACSSSLMALNTACQALYAGECSSAVVGGCNLILSPRMTVTMSEYRVISPTGYCRSFDAHADGYARGEAVNAIHIKRLSSALRDGDPIRSVIRSVCLNSDGQRSPLFIPSPESHELLIRRSHQLAGITDLSQTAMIECHGTGTIVGDTLEGRAVAKVFGELGGVLIGSVKPNIGHSEGASGLSSVIKMVLALENQTIPPNINFTTPSPKIPFEKARLRVPVECEAWPQGKAERVGLNGFGIGGANGHVLLESVRSVVGSSVNGVTGDNKPSQLLVFSGTHVETVKRSITNTVDYVSTNPSRAADTSSTLACHRQRFPNRAFAVGSVGSWDVSPVHKVGAVPDLVWVFTGQGGQYPGMGQELVVNNETARDTIKHLDQVLDEINPGRSWTLHEELFRPECSSHLFKAEYSQPCSTAIQIALVDVLKSLNVRPAAVVGHSAGEIAAAYAADALTAAEAITVAYHRGQVASRVENSGNGGMMAVSLGREQVSPLLTDGVTIACENSPKSVTLSGKVTALEAVAIEIETCHPSTSIKRLRVNCAYHSAQMEGVKDDYRCRLESLHALDKPLSTPFVSSVTGKPVHSSLELGPDYWCRNLTSPVLFYSAIANILTENTLVNPAFVEVGPHSALSGSLNSIALEVVSKPIVYIPTLVRETNAYESILRTAGRLFQSNASIDLSGLCKGTVLADLPPYPWQYDGRFWSESRVSRNWRFRQHSHHDILGSKIPDGNDKEPIWRSLIYLENVPWLREYVIDGNIVFPRAGYVSMVGEAIRQLTGQTELSLRRVNFIAELNLHENSPTEIMTQFRPSRVTKNPDSDWYDFSIVSHFDGVWTEHCAGQVRGGRHFILDPATPRPGSRKVKPDVWYRALKRFGVTYGPRFSSMQQITASVTAPEAMAELHDTREEIESCYVIHPCTVDSIFQLFSVAVSEGITRKLKQLAVPTYINELYIRPPSGPIAAQAVVKSNTMNAFSGEATGFCGDELVFSLQQMRLSPPRNDRDIRGIDPHAGARLVWRPDIDEVDIASLIRPASDFSASHLIEELAMTCMIESEHQTRDIAPSLPHYAEFHKWLATQRHRAEQGVYDHVPSCRAIAAMASTERSSHIDNLYQKALETDARFVATAITRIYRHSTALFESHIDSLSLLMKDDLLTAIYGFAQLCDFSDYFRVFAHNRPWVRVLEIGAGTGGVTATILSALQGPHAERLYDSYTYTDISPGFFDAAQDRFKDFDGIEYRPLDITADPVAQGFNAGSYDLIVASNVLHATPSLQQTLANVKHLLKPDGKLFLQELAPRTKWINYIMGTLPGWWLGEPDGRPSEPYVSPDRWDSELRTAGLSGADSVIHDGHMNAHIISSVPKARVESARRVTVLCEKASPDVDLFVSTLNDRGFAADVRHLGDEWPTNQMVISLLELDSPQLHSLSPAKYLALRNMITSLDNTPMLWVTRSSQVSCSDPRYASTLGLLRTARRELAVTVATVELDTLGLKALSAAVTVAERVFSDPAHPSLDPVLEYVYARGTLMVGRFYPAAVAEELLDKDEADSQNPTAVVLQVGNGGQLETLNWKHKSRAMPTSVDDWVEVQPRAVGLTSNDLLIARGTLEGTALGAECTGVVQRVGPGVKQLRVGDRVIALTPGAFATRLVTSERLCARMARDLTWIDAATMPWAFATALYSLIDVARLKHSDTVLIHSACGGVGLAAIQVCQMIGAQIYCTVDSKEEVEYLVEQGISRERIFRSSNTAFLQDIQRSTDRQGVDVVLNSLSGELLHASWQCVAEFGTMVELGKRDLTRKGQLAIDVFESNRTFAAVDLTQVCEKRPELIQGLLRRCMHHYALGELSPLPVQGFSAEHVQRAFQYMQENTTIGTIALTFPEESSDLPVTFNPRTPRFRSDACHLIIGGLGGLGRSASSWMSLHGARHFAFFSPSAGRKEQDEFVLELRAQGCRVDLVSGDVSREEDVERLISSIGDDTPVAGVMQASMALEVTSLDSMSFDQWQAAFAPKVQGTWNIHNILLKHCRSVDYFVLFSSLSGLIGQTGHANYAAGNAFLDAFVQYRHSMRLPCSALNIGVMEDVGYVSNQPHIIDHFQATSTHTLHEQDLLDSIQLAIENSLPPLSDQEKPTGWPSYVSQGQICIGLRSTSPLDSPTNRTSWRRDPRMAIYHNLNKSKDQSSSSTTPDGGNDRLLERFLDQVKLKPEILKDQSSADLLGQEIGKALFNLMLRDHSDLDIDVPLASLGADSLLAIKLRDWCRRKLGLDVTVVDILNSGSLRKLGQTAATNMATKLAAAEDANQP</sequence>
<dbReference type="InterPro" id="IPR013968">
    <property type="entry name" value="PKS_KR"/>
</dbReference>
<dbReference type="Pfam" id="PF08659">
    <property type="entry name" value="KR"/>
    <property type="match status" value="1"/>
</dbReference>
<dbReference type="InterPro" id="IPR011032">
    <property type="entry name" value="GroES-like_sf"/>
</dbReference>
<feature type="domain" description="Ketosynthase family 3 (KS3)" evidence="11">
    <location>
        <begin position="18"/>
        <end position="438"/>
    </location>
</feature>
<dbReference type="InterPro" id="IPR049900">
    <property type="entry name" value="PKS_mFAS_DH"/>
</dbReference>
<evidence type="ECO:0000256" key="5">
    <source>
        <dbReference type="ARBA" id="ARBA00022857"/>
    </source>
</evidence>
<dbReference type="Gene3D" id="3.40.50.720">
    <property type="entry name" value="NAD(P)-binding Rossmann-like Domain"/>
    <property type="match status" value="2"/>
</dbReference>
<dbReference type="Pfam" id="PF16197">
    <property type="entry name" value="KAsynt_C_assoc"/>
    <property type="match status" value="1"/>
</dbReference>
<dbReference type="InterPro" id="IPR001227">
    <property type="entry name" value="Ac_transferase_dom_sf"/>
</dbReference>
<feature type="domain" description="Carrier" evidence="10">
    <location>
        <begin position="2380"/>
        <end position="2458"/>
    </location>
</feature>
<keyword evidence="7" id="KW-0012">Acyltransferase</keyword>
<name>A0ABR4HWG8_9EURO</name>
<dbReference type="Pfam" id="PF00550">
    <property type="entry name" value="PP-binding"/>
    <property type="match status" value="1"/>
</dbReference>
<reference evidence="13 14" key="1">
    <citation type="submission" date="2024-07" db="EMBL/GenBank/DDBJ databases">
        <title>Section-level genome sequencing and comparative genomics of Aspergillus sections Usti and Cavernicolus.</title>
        <authorList>
            <consortium name="Lawrence Berkeley National Laboratory"/>
            <person name="Nybo J.L."/>
            <person name="Vesth T.C."/>
            <person name="Theobald S."/>
            <person name="Frisvad J.C."/>
            <person name="Larsen T.O."/>
            <person name="Kjaerboelling I."/>
            <person name="Rothschild-Mancinelli K."/>
            <person name="Lyhne E.K."/>
            <person name="Kogle M.E."/>
            <person name="Barry K."/>
            <person name="Clum A."/>
            <person name="Na H."/>
            <person name="Ledsgaard L."/>
            <person name="Lin J."/>
            <person name="Lipzen A."/>
            <person name="Kuo A."/>
            <person name="Riley R."/>
            <person name="Mondo S."/>
            <person name="LaButti K."/>
            <person name="Haridas S."/>
            <person name="Pangalinan J."/>
            <person name="Salamov A.A."/>
            <person name="Simmons B.A."/>
            <person name="Magnuson J.K."/>
            <person name="Chen J."/>
            <person name="Drula E."/>
            <person name="Henrissat B."/>
            <person name="Wiebenga A."/>
            <person name="Lubbers R.J."/>
            <person name="Gomes A.C."/>
            <person name="Makela M.R."/>
            <person name="Stajich J."/>
            <person name="Grigoriev I.V."/>
            <person name="Mortensen U.H."/>
            <person name="De vries R.P."/>
            <person name="Baker S.E."/>
            <person name="Andersen M.R."/>
        </authorList>
    </citation>
    <scope>NUCLEOTIDE SEQUENCE [LARGE SCALE GENOMIC DNA]</scope>
    <source>
        <strain evidence="13 14">CBS 600.67</strain>
    </source>
</reference>
<dbReference type="CDD" id="cd02440">
    <property type="entry name" value="AdoMet_MTases"/>
    <property type="match status" value="1"/>
</dbReference>
<dbReference type="PANTHER" id="PTHR43775">
    <property type="entry name" value="FATTY ACID SYNTHASE"/>
    <property type="match status" value="1"/>
</dbReference>
<dbReference type="PROSITE" id="PS50075">
    <property type="entry name" value="CARRIER"/>
    <property type="match status" value="1"/>
</dbReference>
<dbReference type="InterPro" id="IPR042104">
    <property type="entry name" value="PKS_dehydratase_sf"/>
</dbReference>
<dbReference type="Pfam" id="PF13602">
    <property type="entry name" value="ADH_zinc_N_2"/>
    <property type="match status" value="1"/>
</dbReference>
<dbReference type="CDD" id="cd05274">
    <property type="entry name" value="KR_FAS_SDR_x"/>
    <property type="match status" value="1"/>
</dbReference>
<dbReference type="SMART" id="SM00825">
    <property type="entry name" value="PKS_KS"/>
    <property type="match status" value="1"/>
</dbReference>
<dbReference type="CDD" id="cd05195">
    <property type="entry name" value="enoyl_red"/>
    <property type="match status" value="1"/>
</dbReference>
<dbReference type="Pfam" id="PF00109">
    <property type="entry name" value="ketoacyl-synt"/>
    <property type="match status" value="1"/>
</dbReference>
<dbReference type="InterPro" id="IPR020843">
    <property type="entry name" value="ER"/>
</dbReference>
<dbReference type="InterPro" id="IPR057326">
    <property type="entry name" value="KR_dom"/>
</dbReference>
<evidence type="ECO:0008006" key="15">
    <source>
        <dbReference type="Google" id="ProtNLM"/>
    </source>
</evidence>
<evidence type="ECO:0000256" key="6">
    <source>
        <dbReference type="ARBA" id="ARBA00023268"/>
    </source>
</evidence>
<keyword evidence="5" id="KW-0521">NADP</keyword>
<dbReference type="InterPro" id="IPR013217">
    <property type="entry name" value="Methyltransf_12"/>
</dbReference>
<dbReference type="PANTHER" id="PTHR43775:SF49">
    <property type="entry name" value="SYNTHASE, PUTATIVE (JCVI)-RELATED"/>
    <property type="match status" value="1"/>
</dbReference>
<dbReference type="InterPro" id="IPR020841">
    <property type="entry name" value="PKS_Beta-ketoAc_synthase_dom"/>
</dbReference>
<feature type="region of interest" description="Disordered" evidence="9">
    <location>
        <begin position="2341"/>
        <end position="2360"/>
    </location>
</feature>
<keyword evidence="3" id="KW-0489">Methyltransferase</keyword>
<dbReference type="Gene3D" id="3.90.180.10">
    <property type="entry name" value="Medium-chain alcohol dehydrogenases, catalytic domain"/>
    <property type="match status" value="1"/>
</dbReference>
<evidence type="ECO:0000313" key="14">
    <source>
        <dbReference type="Proteomes" id="UP001610335"/>
    </source>
</evidence>
<dbReference type="SMART" id="SM00829">
    <property type="entry name" value="PKS_ER"/>
    <property type="match status" value="1"/>
</dbReference>
<dbReference type="InterPro" id="IPR016039">
    <property type="entry name" value="Thiolase-like"/>
</dbReference>
<dbReference type="InterPro" id="IPR016035">
    <property type="entry name" value="Acyl_Trfase/lysoPLipase"/>
</dbReference>
<dbReference type="Pfam" id="PF02801">
    <property type="entry name" value="Ketoacyl-synt_C"/>
    <property type="match status" value="1"/>
</dbReference>
<dbReference type="InterPro" id="IPR014030">
    <property type="entry name" value="Ketoacyl_synth_N"/>
</dbReference>
<dbReference type="Pfam" id="PF08240">
    <property type="entry name" value="ADH_N"/>
    <property type="match status" value="1"/>
</dbReference>
<dbReference type="Proteomes" id="UP001610335">
    <property type="component" value="Unassembled WGS sequence"/>
</dbReference>
<dbReference type="InterPro" id="IPR014043">
    <property type="entry name" value="Acyl_transferase_dom"/>
</dbReference>
<evidence type="ECO:0000259" key="11">
    <source>
        <dbReference type="PROSITE" id="PS52004"/>
    </source>
</evidence>
<gene>
    <name evidence="13" type="ORF">BDW59DRAFT_119720</name>
</gene>
<dbReference type="InterPro" id="IPR032821">
    <property type="entry name" value="PKS_assoc"/>
</dbReference>
<dbReference type="InterPro" id="IPR020807">
    <property type="entry name" value="PKS_DH"/>
</dbReference>
<evidence type="ECO:0000259" key="10">
    <source>
        <dbReference type="PROSITE" id="PS50075"/>
    </source>
</evidence>
<feature type="region of interest" description="N-terminal hotdog fold" evidence="8">
    <location>
        <begin position="903"/>
        <end position="1031"/>
    </location>
</feature>
<evidence type="ECO:0000256" key="3">
    <source>
        <dbReference type="ARBA" id="ARBA00022603"/>
    </source>
</evidence>
<dbReference type="Pfam" id="PF00698">
    <property type="entry name" value="Acyl_transf_1"/>
    <property type="match status" value="1"/>
</dbReference>
<dbReference type="InterPro" id="IPR050091">
    <property type="entry name" value="PKS_NRPS_Biosynth_Enz"/>
</dbReference>
<dbReference type="Gene3D" id="3.40.366.10">
    <property type="entry name" value="Malonyl-Coenzyme A Acyl Carrier Protein, domain 2"/>
    <property type="match status" value="1"/>
</dbReference>
<comment type="caution">
    <text evidence="8">Lacks conserved residue(s) required for the propagation of feature annotation.</text>
</comment>
<feature type="domain" description="PKS/mFAS DH" evidence="12">
    <location>
        <begin position="903"/>
        <end position="1194"/>
    </location>
</feature>
<evidence type="ECO:0000259" key="12">
    <source>
        <dbReference type="PROSITE" id="PS52019"/>
    </source>
</evidence>
<protein>
    <recommendedName>
        <fullName evidence="15">Polyketide synthase</fullName>
    </recommendedName>
</protein>
<dbReference type="Pfam" id="PF21089">
    <property type="entry name" value="PKS_DH_N"/>
    <property type="match status" value="1"/>
</dbReference>
<dbReference type="PROSITE" id="PS52004">
    <property type="entry name" value="KS3_2"/>
    <property type="match status" value="1"/>
</dbReference>
<dbReference type="Pfam" id="PF14765">
    <property type="entry name" value="PS-DH"/>
    <property type="match status" value="1"/>
</dbReference>
<keyword evidence="1" id="KW-0596">Phosphopantetheine</keyword>
<dbReference type="InterPro" id="IPR014031">
    <property type="entry name" value="Ketoacyl_synth_C"/>
</dbReference>
<dbReference type="SMART" id="SM00823">
    <property type="entry name" value="PKS_PP"/>
    <property type="match status" value="1"/>
</dbReference>
<keyword evidence="14" id="KW-1185">Reference proteome</keyword>
<dbReference type="Pfam" id="PF08242">
    <property type="entry name" value="Methyltransf_12"/>
    <property type="match status" value="1"/>
</dbReference>
<dbReference type="SUPFAM" id="SSF55048">
    <property type="entry name" value="Probable ACP-binding domain of malonyl-CoA ACP transacylase"/>
    <property type="match status" value="1"/>
</dbReference>
<dbReference type="Gene3D" id="3.10.129.110">
    <property type="entry name" value="Polyketide synthase dehydratase"/>
    <property type="match status" value="1"/>
</dbReference>
<dbReference type="PROSITE" id="PS52019">
    <property type="entry name" value="PKS_MFAS_DH"/>
    <property type="match status" value="1"/>
</dbReference>
<dbReference type="InterPro" id="IPR036736">
    <property type="entry name" value="ACP-like_sf"/>
</dbReference>
<dbReference type="SUPFAM" id="SSF51735">
    <property type="entry name" value="NAD(P)-binding Rossmann-fold domains"/>
    <property type="match status" value="2"/>
</dbReference>
<keyword evidence="6" id="KW-0511">Multifunctional enzyme</keyword>
<organism evidence="13 14">
    <name type="scientific">Aspergillus cavernicola</name>
    <dbReference type="NCBI Taxonomy" id="176166"/>
    <lineage>
        <taxon>Eukaryota</taxon>
        <taxon>Fungi</taxon>
        <taxon>Dikarya</taxon>
        <taxon>Ascomycota</taxon>
        <taxon>Pezizomycotina</taxon>
        <taxon>Eurotiomycetes</taxon>
        <taxon>Eurotiomycetidae</taxon>
        <taxon>Eurotiales</taxon>
        <taxon>Aspergillaceae</taxon>
        <taxon>Aspergillus</taxon>
        <taxon>Aspergillus subgen. Nidulantes</taxon>
    </lineage>
</organism>
<dbReference type="Gene3D" id="3.40.47.10">
    <property type="match status" value="1"/>
</dbReference>
<evidence type="ECO:0000256" key="4">
    <source>
        <dbReference type="ARBA" id="ARBA00022679"/>
    </source>
</evidence>
<evidence type="ECO:0000256" key="2">
    <source>
        <dbReference type="ARBA" id="ARBA00022553"/>
    </source>
</evidence>
<accession>A0ABR4HWG8</accession>
<dbReference type="SMART" id="SM00822">
    <property type="entry name" value="PKS_KR"/>
    <property type="match status" value="1"/>
</dbReference>
<comment type="caution">
    <text evidence="13">The sequence shown here is derived from an EMBL/GenBank/DDBJ whole genome shotgun (WGS) entry which is preliminary data.</text>
</comment>
<dbReference type="CDD" id="cd00833">
    <property type="entry name" value="PKS"/>
    <property type="match status" value="1"/>
</dbReference>
<dbReference type="InterPro" id="IPR036291">
    <property type="entry name" value="NAD(P)-bd_dom_sf"/>
</dbReference>
<dbReference type="Gene3D" id="3.40.50.150">
    <property type="entry name" value="Vaccinia Virus protein VP39"/>
    <property type="match status" value="1"/>
</dbReference>
<dbReference type="InterPro" id="IPR016036">
    <property type="entry name" value="Malonyl_transacylase_ACP-bd"/>
</dbReference>
<dbReference type="InterPro" id="IPR013154">
    <property type="entry name" value="ADH-like_N"/>
</dbReference>
<dbReference type="Gene3D" id="1.10.1200.10">
    <property type="entry name" value="ACP-like"/>
    <property type="match status" value="1"/>
</dbReference>
<dbReference type="SUPFAM" id="SSF50129">
    <property type="entry name" value="GroES-like"/>
    <property type="match status" value="1"/>
</dbReference>
<feature type="region of interest" description="C-terminal hotdog fold" evidence="8">
    <location>
        <begin position="1041"/>
        <end position="1194"/>
    </location>
</feature>
<evidence type="ECO:0000313" key="13">
    <source>
        <dbReference type="EMBL" id="KAL2819841.1"/>
    </source>
</evidence>
<dbReference type="SMART" id="SM00827">
    <property type="entry name" value="PKS_AT"/>
    <property type="match status" value="1"/>
</dbReference>
<dbReference type="SMART" id="SM00826">
    <property type="entry name" value="PKS_DH"/>
    <property type="match status" value="1"/>
</dbReference>
<dbReference type="InterPro" id="IPR049551">
    <property type="entry name" value="PKS_DH_C"/>
</dbReference>
<evidence type="ECO:0000256" key="9">
    <source>
        <dbReference type="SAM" id="MobiDB-lite"/>
    </source>
</evidence>
<dbReference type="SUPFAM" id="SSF47336">
    <property type="entry name" value="ACP-like"/>
    <property type="match status" value="1"/>
</dbReference>
<keyword evidence="2" id="KW-0597">Phosphoprotein</keyword>
<dbReference type="SUPFAM" id="SSF53335">
    <property type="entry name" value="S-adenosyl-L-methionine-dependent methyltransferases"/>
    <property type="match status" value="1"/>
</dbReference>
<dbReference type="InterPro" id="IPR020806">
    <property type="entry name" value="PKS_PP-bd"/>
</dbReference>
<dbReference type="SUPFAM" id="SSF52151">
    <property type="entry name" value="FabD/lysophospholipase-like"/>
    <property type="match status" value="1"/>
</dbReference>
<dbReference type="InterPro" id="IPR029063">
    <property type="entry name" value="SAM-dependent_MTases_sf"/>
</dbReference>
<dbReference type="EMBL" id="JBFXLS010000074">
    <property type="protein sequence ID" value="KAL2819841.1"/>
    <property type="molecule type" value="Genomic_DNA"/>
</dbReference>
<keyword evidence="4" id="KW-0808">Transferase</keyword>